<keyword evidence="4" id="KW-1185">Reference proteome</keyword>
<keyword evidence="1" id="KW-0175">Coiled coil</keyword>
<evidence type="ECO:0000313" key="4">
    <source>
        <dbReference type="Proteomes" id="UP000054928"/>
    </source>
</evidence>
<dbReference type="Proteomes" id="UP000054928">
    <property type="component" value="Unassembled WGS sequence"/>
</dbReference>
<proteinExistence type="predicted"/>
<dbReference type="EMBL" id="CCYD01003042">
    <property type="protein sequence ID" value="CEG48732.1"/>
    <property type="molecule type" value="Genomic_DNA"/>
</dbReference>
<evidence type="ECO:0000256" key="2">
    <source>
        <dbReference type="SAM" id="MobiDB-lite"/>
    </source>
</evidence>
<dbReference type="RefSeq" id="XP_024585101.1">
    <property type="nucleotide sequence ID" value="XM_024719842.1"/>
</dbReference>
<sequence>MESERRFEIEDEYENEQLLLDLETELHQVQALKKQIQQQLCQLLQDQKYLQQQQQRQTRQNDRQKSGAATARMLHLQEEERIRLANKEAQRLSNENKVKEKANEVQRRQEIAIETQDNDLEDLDAFLIRDASQF</sequence>
<protein>
    <submittedName>
        <fullName evidence="3">Uncharacterized protein</fullName>
    </submittedName>
</protein>
<evidence type="ECO:0000313" key="3">
    <source>
        <dbReference type="EMBL" id="CEG48732.1"/>
    </source>
</evidence>
<accession>A0A0P1B350</accession>
<dbReference type="OMA" id="REHEXKE"/>
<evidence type="ECO:0000256" key="1">
    <source>
        <dbReference type="SAM" id="Coils"/>
    </source>
</evidence>
<feature type="region of interest" description="Disordered" evidence="2">
    <location>
        <begin position="52"/>
        <end position="71"/>
    </location>
</feature>
<reference evidence="4" key="1">
    <citation type="submission" date="2014-09" db="EMBL/GenBank/DDBJ databases">
        <authorList>
            <person name="Sharma Rahul"/>
            <person name="Thines Marco"/>
        </authorList>
    </citation>
    <scope>NUCLEOTIDE SEQUENCE [LARGE SCALE GENOMIC DNA]</scope>
</reference>
<name>A0A0P1B350_PLAHL</name>
<dbReference type="GeneID" id="36401595"/>
<feature type="coiled-coil region" evidence="1">
    <location>
        <begin position="75"/>
        <end position="109"/>
    </location>
</feature>
<dbReference type="OrthoDB" id="164589at2759"/>
<feature type="coiled-coil region" evidence="1">
    <location>
        <begin position="15"/>
        <end position="42"/>
    </location>
</feature>
<organism evidence="3 4">
    <name type="scientific">Plasmopara halstedii</name>
    <name type="common">Downy mildew of sunflower</name>
    <dbReference type="NCBI Taxonomy" id="4781"/>
    <lineage>
        <taxon>Eukaryota</taxon>
        <taxon>Sar</taxon>
        <taxon>Stramenopiles</taxon>
        <taxon>Oomycota</taxon>
        <taxon>Peronosporomycetes</taxon>
        <taxon>Peronosporales</taxon>
        <taxon>Peronosporaceae</taxon>
        <taxon>Plasmopara</taxon>
    </lineage>
</organism>
<dbReference type="AlphaFoldDB" id="A0A0P1B350"/>